<evidence type="ECO:0000313" key="2">
    <source>
        <dbReference type="EMBL" id="MCZ8536073.1"/>
    </source>
</evidence>
<feature type="region of interest" description="Disordered" evidence="1">
    <location>
        <begin position="22"/>
        <end position="41"/>
    </location>
</feature>
<name>A0A9X3RD63_9BACL</name>
<dbReference type="RefSeq" id="WP_269925185.1">
    <property type="nucleotide sequence ID" value="NZ_JAMKBJ010000002.1"/>
</dbReference>
<protein>
    <submittedName>
        <fullName evidence="2">Uncharacterized protein</fullName>
    </submittedName>
</protein>
<keyword evidence="3" id="KW-1185">Reference proteome</keyword>
<feature type="compositionally biased region" description="Polar residues" evidence="1">
    <location>
        <begin position="115"/>
        <end position="124"/>
    </location>
</feature>
<proteinExistence type="predicted"/>
<sequence>MEPIIFAIIAFVISAIFKRKNASDDGGQTKPFLPQSPNQQSMKKLEDYAKEIYGDVQKQISERQTKTPSKPEVMYQMKQVKEKVLPAKEQMKEAPRTSARQGRLSLHQTKEKNRIQNTDSSSFVPSSEKELLQAIIFSEILAPPKSKR</sequence>
<feature type="region of interest" description="Disordered" evidence="1">
    <location>
        <begin position="89"/>
        <end position="124"/>
    </location>
</feature>
<gene>
    <name evidence="2" type="ORF">M9R32_02555</name>
</gene>
<accession>A0A9X3RD63</accession>
<dbReference type="AlphaFoldDB" id="A0A9X3RD63"/>
<reference evidence="2" key="1">
    <citation type="submission" date="2022-05" db="EMBL/GenBank/DDBJ databases">
        <authorList>
            <person name="Colautti A."/>
            <person name="Iacumin L."/>
        </authorList>
    </citation>
    <scope>NUCLEOTIDE SEQUENCE</scope>
    <source>
        <strain evidence="2">SK 55</strain>
    </source>
</reference>
<comment type="caution">
    <text evidence="2">The sequence shown here is derived from an EMBL/GenBank/DDBJ whole genome shotgun (WGS) entry which is preliminary data.</text>
</comment>
<organism evidence="2 3">
    <name type="scientific">Paenisporosarcina quisquiliarum</name>
    <dbReference type="NCBI Taxonomy" id="365346"/>
    <lineage>
        <taxon>Bacteria</taxon>
        <taxon>Bacillati</taxon>
        <taxon>Bacillota</taxon>
        <taxon>Bacilli</taxon>
        <taxon>Bacillales</taxon>
        <taxon>Caryophanaceae</taxon>
        <taxon>Paenisporosarcina</taxon>
    </lineage>
</organism>
<dbReference type="EMBL" id="JAMKBJ010000002">
    <property type="protein sequence ID" value="MCZ8536073.1"/>
    <property type="molecule type" value="Genomic_DNA"/>
</dbReference>
<evidence type="ECO:0000256" key="1">
    <source>
        <dbReference type="SAM" id="MobiDB-lite"/>
    </source>
</evidence>
<evidence type="ECO:0000313" key="3">
    <source>
        <dbReference type="Proteomes" id="UP001152173"/>
    </source>
</evidence>
<dbReference type="Proteomes" id="UP001152173">
    <property type="component" value="Unassembled WGS sequence"/>
</dbReference>